<reference evidence="1" key="1">
    <citation type="submission" date="2015-04" db="UniProtKB">
        <authorList>
            <consortium name="EnsemblPlants"/>
        </authorList>
    </citation>
    <scope>IDENTIFICATION</scope>
</reference>
<dbReference type="HOGENOM" id="CLU_2501834_0_0_1"/>
<evidence type="ECO:0000313" key="2">
    <source>
        <dbReference type="Proteomes" id="UP000026962"/>
    </source>
</evidence>
<organism evidence="1">
    <name type="scientific">Oryza punctata</name>
    <name type="common">Red rice</name>
    <dbReference type="NCBI Taxonomy" id="4537"/>
    <lineage>
        <taxon>Eukaryota</taxon>
        <taxon>Viridiplantae</taxon>
        <taxon>Streptophyta</taxon>
        <taxon>Embryophyta</taxon>
        <taxon>Tracheophyta</taxon>
        <taxon>Spermatophyta</taxon>
        <taxon>Magnoliopsida</taxon>
        <taxon>Liliopsida</taxon>
        <taxon>Poales</taxon>
        <taxon>Poaceae</taxon>
        <taxon>BOP clade</taxon>
        <taxon>Oryzoideae</taxon>
        <taxon>Oryzeae</taxon>
        <taxon>Oryzinae</taxon>
        <taxon>Oryza</taxon>
    </lineage>
</organism>
<dbReference type="Proteomes" id="UP000026962">
    <property type="component" value="Chromosome 11"/>
</dbReference>
<dbReference type="EnsemblPlants" id="OPUNC11G03560.1">
    <property type="protein sequence ID" value="OPUNC11G03560.1"/>
    <property type="gene ID" value="OPUNC11G03560"/>
</dbReference>
<keyword evidence="2" id="KW-1185">Reference proteome</keyword>
<sequence>MDYLSSPLSGQGDLGRGCSICSTLLLCNTNVLIPNTPATNDEERKIASGGRSEERYIGWLAGVFCREQKGKELAVAGKEERSKHLE</sequence>
<dbReference type="AlphaFoldDB" id="A0A0E0MCQ4"/>
<dbReference type="Gramene" id="OPUNC11G03560.1">
    <property type="protein sequence ID" value="OPUNC11G03560.1"/>
    <property type="gene ID" value="OPUNC11G03560"/>
</dbReference>
<reference evidence="1" key="2">
    <citation type="submission" date="2018-05" db="EMBL/GenBank/DDBJ databases">
        <title>OpunRS2 (Oryza punctata Reference Sequence Version 2).</title>
        <authorList>
            <person name="Zhang J."/>
            <person name="Kudrna D."/>
            <person name="Lee S."/>
            <person name="Talag J."/>
            <person name="Welchert J."/>
            <person name="Wing R.A."/>
        </authorList>
    </citation>
    <scope>NUCLEOTIDE SEQUENCE [LARGE SCALE GENOMIC DNA]</scope>
</reference>
<protein>
    <submittedName>
        <fullName evidence="1">Uncharacterized protein</fullName>
    </submittedName>
</protein>
<proteinExistence type="predicted"/>
<name>A0A0E0MCQ4_ORYPU</name>
<evidence type="ECO:0000313" key="1">
    <source>
        <dbReference type="EnsemblPlants" id="OPUNC11G03560.1"/>
    </source>
</evidence>
<accession>A0A0E0MCQ4</accession>